<comment type="caution">
    <text evidence="12">The sequence shown here is derived from an EMBL/GenBank/DDBJ whole genome shotgun (WGS) entry which is preliminary data.</text>
</comment>
<feature type="domain" description="Rieske" evidence="11">
    <location>
        <begin position="332"/>
        <end position="433"/>
    </location>
</feature>
<evidence type="ECO:0000259" key="11">
    <source>
        <dbReference type="PROSITE" id="PS51296"/>
    </source>
</evidence>
<evidence type="ECO:0000256" key="4">
    <source>
        <dbReference type="ARBA" id="ARBA00022714"/>
    </source>
</evidence>
<feature type="coiled-coil region" evidence="9">
    <location>
        <begin position="141"/>
        <end position="206"/>
    </location>
</feature>
<comment type="subcellular location">
    <subcellularLocation>
        <location evidence="1">Plastid</location>
        <location evidence="1">Chloroplast</location>
    </subcellularLocation>
</comment>
<dbReference type="OrthoDB" id="426882at2759"/>
<evidence type="ECO:0000313" key="12">
    <source>
        <dbReference type="EMBL" id="PSC70793.1"/>
    </source>
</evidence>
<dbReference type="STRING" id="554055.A0A2P6V9M2"/>
<dbReference type="InterPro" id="IPR017941">
    <property type="entry name" value="Rieske_2Fe-2S"/>
</dbReference>
<feature type="region of interest" description="Disordered" evidence="10">
    <location>
        <begin position="1"/>
        <end position="51"/>
    </location>
</feature>
<evidence type="ECO:0000256" key="6">
    <source>
        <dbReference type="ARBA" id="ARBA00022946"/>
    </source>
</evidence>
<dbReference type="SUPFAM" id="SSF55961">
    <property type="entry name" value="Bet v1-like"/>
    <property type="match status" value="1"/>
</dbReference>
<keyword evidence="8" id="KW-0411">Iron-sulfur</keyword>
<evidence type="ECO:0000256" key="5">
    <source>
        <dbReference type="ARBA" id="ARBA00022723"/>
    </source>
</evidence>
<dbReference type="InterPro" id="IPR036922">
    <property type="entry name" value="Rieske_2Fe-2S_sf"/>
</dbReference>
<dbReference type="PANTHER" id="PTHR21266">
    <property type="entry name" value="IRON-SULFUR DOMAIN CONTAINING PROTEIN"/>
    <property type="match status" value="1"/>
</dbReference>
<evidence type="ECO:0000256" key="10">
    <source>
        <dbReference type="SAM" id="MobiDB-lite"/>
    </source>
</evidence>
<dbReference type="GO" id="GO:0009507">
    <property type="term" value="C:chloroplast"/>
    <property type="evidence" value="ECO:0007669"/>
    <property type="project" value="UniProtKB-SubCell"/>
</dbReference>
<dbReference type="PROSITE" id="PS51296">
    <property type="entry name" value="RIESKE"/>
    <property type="match status" value="1"/>
</dbReference>
<accession>A0A2P6V9M2</accession>
<sequence length="937" mass="100377">MLASRRSLTGAPASQPSWLLLPDRRRQRSAAPAAAWGRNEEPPPELSNDPEARFKQYGKDFGGNFLLQGVMESAPRVRVRTSADRARDQLADLAVLNERLAGRNEDEAAVIRQRLEHMKRRRRNWQLVYQHVTRADALCTLSAIEEANARVEELLSEESRERHSVSALKRQLVELQGEVSEAHQRLHLTQARVEQNLQRISELKEESARAQLGDAVQRAEATEGAALDGAAVSALAPAAATAGSSGSAAAVVTEAGAAPAPAALGTPRAVPARRAAASAAHSQAPRHATRASGGAVPCAALSPAAEAAADEAQRRRGLYSGLEMEEELKNHWFAVSFVSKLGKEDMVPFELFGQAWVLFRDAEGRPACVLDECAHRACPLSIGRVVDGQVECLYHGWRFNSAGECTKMPSTMLCRGVAVSALPCGEHDGFVWVWPGWEEPALPLPTFTRPPPGYRIHAEIEVEVPVEHGLLVENLLDLAHAPFTHTTTFARGWPVPDAVKFHASRLLGGNWDPYPIEMSFNPPCCTLSHVGLARLGKTGAGSTPQECENRLHQLHVCLPARAGHTRLLYRMATNFLWWTEYIPGIQHFWEHIAGQVLGEDLVLVVGQQDRLLRGGDTWCHPVSYDKLAVRYRRWRNSLGLSGAAAQASGADAEGPQDQGINMRSGEMFSLDEDDSPACSSLIPQVPAAAAAAPSMGIFDRLRGKREDAAAEMSSAEAAAAVSPSLDLTEHAGAPAQAGPSARQQQFTKTFGVPASEQLYNPYDGLGAALDRRVPGSPGAFRVSKQPEFLFSEEALVHKRSWSENLTYYTGVGYLAGAVLGGGRGAVTAVSAPVALAGVESSQRLRLNQLLNTSGKMGRGAGNALGVLGLLFASFESFSGYLTNGQVPDEANTLIAGAATGTLYRSVRGPRQAAAAAVVGTAGAAALLAARKFVNPGL</sequence>
<dbReference type="Gene3D" id="3.90.380.10">
    <property type="entry name" value="Naphthalene 1,2-dioxygenase Alpha Subunit, Chain A, domain 1"/>
    <property type="match status" value="1"/>
</dbReference>
<keyword evidence="4" id="KW-0001">2Fe-2S</keyword>
<keyword evidence="9" id="KW-0175">Coiled coil</keyword>
<evidence type="ECO:0000256" key="2">
    <source>
        <dbReference type="ARBA" id="ARBA00022528"/>
    </source>
</evidence>
<dbReference type="GO" id="GO:0046872">
    <property type="term" value="F:metal ion binding"/>
    <property type="evidence" value="ECO:0007669"/>
    <property type="project" value="UniProtKB-KW"/>
</dbReference>
<keyword evidence="6" id="KW-0809">Transit peptide</keyword>
<keyword evidence="2" id="KW-0150">Chloroplast</keyword>
<dbReference type="SUPFAM" id="SSF50022">
    <property type="entry name" value="ISP domain"/>
    <property type="match status" value="1"/>
</dbReference>
<feature type="region of interest" description="Disordered" evidence="10">
    <location>
        <begin position="273"/>
        <end position="292"/>
    </location>
</feature>
<dbReference type="Pfam" id="PF00355">
    <property type="entry name" value="Rieske"/>
    <property type="match status" value="1"/>
</dbReference>
<dbReference type="Pfam" id="PF08417">
    <property type="entry name" value="PaO"/>
    <property type="match status" value="1"/>
</dbReference>
<keyword evidence="3" id="KW-0934">Plastid</keyword>
<keyword evidence="13" id="KW-1185">Reference proteome</keyword>
<dbReference type="PANTHER" id="PTHR21266:SF19">
    <property type="entry name" value="CHLOROPHYLLIDE A OXYGENASE, CHLOROPLASTIC"/>
    <property type="match status" value="1"/>
</dbReference>
<gene>
    <name evidence="12" type="ORF">C2E20_5836</name>
</gene>
<reference evidence="12 13" key="1">
    <citation type="journal article" date="2018" name="Plant J.">
        <title>Genome sequences of Chlorella sorokiniana UTEX 1602 and Micractinium conductrix SAG 241.80: implications to maltose excretion by a green alga.</title>
        <authorList>
            <person name="Arriola M.B."/>
            <person name="Velmurugan N."/>
            <person name="Zhang Y."/>
            <person name="Plunkett M.H."/>
            <person name="Hondzo H."/>
            <person name="Barney B.M."/>
        </authorList>
    </citation>
    <scope>NUCLEOTIDE SEQUENCE [LARGE SCALE GENOMIC DNA]</scope>
    <source>
        <strain evidence="12 13">SAG 241.80</strain>
    </source>
</reference>
<dbReference type="AlphaFoldDB" id="A0A2P6V9M2"/>
<dbReference type="GO" id="GO:0010277">
    <property type="term" value="F:chlorophyllide a oxygenase activity"/>
    <property type="evidence" value="ECO:0007669"/>
    <property type="project" value="InterPro"/>
</dbReference>
<proteinExistence type="predicted"/>
<keyword evidence="7" id="KW-0408">Iron</keyword>
<evidence type="ECO:0000256" key="7">
    <source>
        <dbReference type="ARBA" id="ARBA00023004"/>
    </source>
</evidence>
<evidence type="ECO:0000256" key="1">
    <source>
        <dbReference type="ARBA" id="ARBA00004229"/>
    </source>
</evidence>
<dbReference type="InterPro" id="IPR050584">
    <property type="entry name" value="Cholesterol_7-desaturase"/>
</dbReference>
<dbReference type="Gene3D" id="2.102.10.10">
    <property type="entry name" value="Rieske [2Fe-2S] iron-sulphur domain"/>
    <property type="match status" value="1"/>
</dbReference>
<name>A0A2P6V9M2_9CHLO</name>
<organism evidence="12 13">
    <name type="scientific">Micractinium conductrix</name>
    <dbReference type="NCBI Taxonomy" id="554055"/>
    <lineage>
        <taxon>Eukaryota</taxon>
        <taxon>Viridiplantae</taxon>
        <taxon>Chlorophyta</taxon>
        <taxon>core chlorophytes</taxon>
        <taxon>Trebouxiophyceae</taxon>
        <taxon>Chlorellales</taxon>
        <taxon>Chlorellaceae</taxon>
        <taxon>Chlorella clade</taxon>
        <taxon>Micractinium</taxon>
    </lineage>
</organism>
<protein>
    <submittedName>
        <fullName evidence="12">Chlorophyllide a oxygenase</fullName>
    </submittedName>
</protein>
<dbReference type="EMBL" id="LHPF02000018">
    <property type="protein sequence ID" value="PSC70793.1"/>
    <property type="molecule type" value="Genomic_DNA"/>
</dbReference>
<dbReference type="InterPro" id="IPR013626">
    <property type="entry name" value="PaO"/>
</dbReference>
<evidence type="ECO:0000256" key="9">
    <source>
        <dbReference type="SAM" id="Coils"/>
    </source>
</evidence>
<evidence type="ECO:0000256" key="3">
    <source>
        <dbReference type="ARBA" id="ARBA00022640"/>
    </source>
</evidence>
<keyword evidence="5" id="KW-0479">Metal-binding</keyword>
<feature type="compositionally biased region" description="Low complexity" evidence="10">
    <location>
        <begin position="273"/>
        <end position="286"/>
    </location>
</feature>
<dbReference type="GO" id="GO:0051537">
    <property type="term" value="F:2 iron, 2 sulfur cluster binding"/>
    <property type="evidence" value="ECO:0007669"/>
    <property type="project" value="UniProtKB-KW"/>
</dbReference>
<dbReference type="Pfam" id="PF02466">
    <property type="entry name" value="Tim17"/>
    <property type="match status" value="1"/>
</dbReference>
<dbReference type="Proteomes" id="UP000239649">
    <property type="component" value="Unassembled WGS sequence"/>
</dbReference>
<evidence type="ECO:0000313" key="13">
    <source>
        <dbReference type="Proteomes" id="UP000239649"/>
    </source>
</evidence>
<evidence type="ECO:0000256" key="8">
    <source>
        <dbReference type="ARBA" id="ARBA00023014"/>
    </source>
</evidence>